<dbReference type="PROSITE" id="PS00027">
    <property type="entry name" value="HOMEOBOX_1"/>
    <property type="match status" value="1"/>
</dbReference>
<comment type="caution">
    <text evidence="10">The sequence shown here is derived from an EMBL/GenBank/DDBJ whole genome shotgun (WGS) entry which is preliminary data.</text>
</comment>
<dbReference type="EMBL" id="JAGXEW010000008">
    <property type="protein sequence ID" value="KAK1169162.1"/>
    <property type="molecule type" value="Genomic_DNA"/>
</dbReference>
<evidence type="ECO:0000256" key="4">
    <source>
        <dbReference type="ARBA" id="ARBA00038504"/>
    </source>
</evidence>
<dbReference type="Proteomes" id="UP001230051">
    <property type="component" value="Unassembled WGS sequence"/>
</dbReference>
<name>A0AAD8DID4_ACIOX</name>
<evidence type="ECO:0000256" key="3">
    <source>
        <dbReference type="ARBA" id="ARBA00023242"/>
    </source>
</evidence>
<feature type="DNA-binding region" description="Homeobox" evidence="7">
    <location>
        <begin position="161"/>
        <end position="220"/>
    </location>
</feature>
<dbReference type="GO" id="GO:0005634">
    <property type="term" value="C:nucleus"/>
    <property type="evidence" value="ECO:0007669"/>
    <property type="project" value="UniProtKB-SubCell"/>
</dbReference>
<evidence type="ECO:0000313" key="10">
    <source>
        <dbReference type="EMBL" id="KAK1169162.1"/>
    </source>
</evidence>
<dbReference type="InterPro" id="IPR001356">
    <property type="entry name" value="HD"/>
</dbReference>
<dbReference type="SMART" id="SM00389">
    <property type="entry name" value="HOX"/>
    <property type="match status" value="1"/>
</dbReference>
<dbReference type="InterPro" id="IPR051662">
    <property type="entry name" value="H2.0_Homeobox_NeuralPatt"/>
</dbReference>
<evidence type="ECO:0000256" key="1">
    <source>
        <dbReference type="ARBA" id="ARBA00023125"/>
    </source>
</evidence>
<dbReference type="PANTHER" id="PTHR24331:SF4">
    <property type="entry name" value="HOMEOBOX PROTEIN DBX2"/>
    <property type="match status" value="1"/>
</dbReference>
<dbReference type="InterPro" id="IPR017970">
    <property type="entry name" value="Homeobox_CS"/>
</dbReference>
<dbReference type="GO" id="GO:0003677">
    <property type="term" value="F:DNA binding"/>
    <property type="evidence" value="ECO:0007669"/>
    <property type="project" value="UniProtKB-UniRule"/>
</dbReference>
<reference evidence="10" key="1">
    <citation type="submission" date="2022-02" db="EMBL/GenBank/DDBJ databases">
        <title>Atlantic sturgeon de novo genome assembly.</title>
        <authorList>
            <person name="Stock M."/>
            <person name="Klopp C."/>
            <person name="Guiguen Y."/>
            <person name="Cabau C."/>
            <person name="Parinello H."/>
            <person name="Santidrian Yebra-Pimentel E."/>
            <person name="Kuhl H."/>
            <person name="Dirks R.P."/>
            <person name="Guessner J."/>
            <person name="Wuertz S."/>
            <person name="Du K."/>
            <person name="Schartl M."/>
        </authorList>
    </citation>
    <scope>NUCLEOTIDE SEQUENCE</scope>
    <source>
        <strain evidence="10">STURGEONOMICS-FGT-2020</strain>
        <tissue evidence="10">Whole blood</tissue>
    </source>
</reference>
<keyword evidence="11" id="KW-1185">Reference proteome</keyword>
<dbReference type="GO" id="GO:0000981">
    <property type="term" value="F:DNA-binding transcription factor activity, RNA polymerase II-specific"/>
    <property type="evidence" value="ECO:0007669"/>
    <property type="project" value="InterPro"/>
</dbReference>
<sequence length="310" mass="34899">MVPSSLPAQNLYWEMAGSYPFLHAPKPPGFGNSGKSFLIDNLLKAGDSQDSSAPWVPVSPVPVKLCPTAEQISPSGGPYSTRWGFQLVNPSDRQRAQSPNRELLLQPQPVFLKNVFPRAPQFLVACCGGSCPLPAPPTAFSKGSNSFARWSQEVNTKTRRGILKRAVFSEEQRKDLEKTFHKQKYISKTDRNKLAEHLGLKESQVKIWFQNRRMKWRNSKEKETFCHKSCEEKEEEDNLLESELLNEYTICAAAAAEAEDSQITVHCTKGNSFAFQQELQQGCSSENRAIQKRVLFIPAQHQDMNILPSD</sequence>
<feature type="domain" description="Homeobox" evidence="9">
    <location>
        <begin position="159"/>
        <end position="219"/>
    </location>
</feature>
<evidence type="ECO:0000313" key="11">
    <source>
        <dbReference type="Proteomes" id="UP001230051"/>
    </source>
</evidence>
<dbReference type="InterPro" id="IPR020479">
    <property type="entry name" value="HD_metazoa"/>
</dbReference>
<dbReference type="Pfam" id="PF00046">
    <property type="entry name" value="Homeodomain"/>
    <property type="match status" value="1"/>
</dbReference>
<evidence type="ECO:0000256" key="5">
    <source>
        <dbReference type="ARBA" id="ARBA00072002"/>
    </source>
</evidence>
<comment type="subcellular location">
    <subcellularLocation>
        <location evidence="7 8">Nucleus</location>
    </subcellularLocation>
</comment>
<evidence type="ECO:0000259" key="9">
    <source>
        <dbReference type="PROSITE" id="PS50071"/>
    </source>
</evidence>
<gene>
    <name evidence="10" type="primary">DBX2</name>
    <name evidence="10" type="ORF">AOXY_G10113</name>
</gene>
<dbReference type="CDD" id="cd00086">
    <property type="entry name" value="homeodomain"/>
    <property type="match status" value="1"/>
</dbReference>
<dbReference type="InterPro" id="IPR009057">
    <property type="entry name" value="Homeodomain-like_sf"/>
</dbReference>
<keyword evidence="2 7" id="KW-0371">Homeobox</keyword>
<dbReference type="SUPFAM" id="SSF46689">
    <property type="entry name" value="Homeodomain-like"/>
    <property type="match status" value="1"/>
</dbReference>
<evidence type="ECO:0000256" key="2">
    <source>
        <dbReference type="ARBA" id="ARBA00023155"/>
    </source>
</evidence>
<dbReference type="PANTHER" id="PTHR24331">
    <property type="entry name" value="DBX"/>
    <property type="match status" value="1"/>
</dbReference>
<organism evidence="10 11">
    <name type="scientific">Acipenser oxyrinchus oxyrinchus</name>
    <dbReference type="NCBI Taxonomy" id="40147"/>
    <lineage>
        <taxon>Eukaryota</taxon>
        <taxon>Metazoa</taxon>
        <taxon>Chordata</taxon>
        <taxon>Craniata</taxon>
        <taxon>Vertebrata</taxon>
        <taxon>Euteleostomi</taxon>
        <taxon>Actinopterygii</taxon>
        <taxon>Chondrostei</taxon>
        <taxon>Acipenseriformes</taxon>
        <taxon>Acipenseridae</taxon>
        <taxon>Acipenser</taxon>
    </lineage>
</organism>
<proteinExistence type="inferred from homology"/>
<protein>
    <recommendedName>
        <fullName evidence="5">Homeobox protein DBX2</fullName>
    </recommendedName>
    <alternativeName>
        <fullName evidence="6">Developing brain homeobox protein 2</fullName>
    </alternativeName>
</protein>
<evidence type="ECO:0000256" key="7">
    <source>
        <dbReference type="PROSITE-ProRule" id="PRU00108"/>
    </source>
</evidence>
<comment type="similarity">
    <text evidence="4">Belongs to the H2.0 homeobox family.</text>
</comment>
<keyword evidence="1 7" id="KW-0238">DNA-binding</keyword>
<keyword evidence="3 7" id="KW-0539">Nucleus</keyword>
<dbReference type="PRINTS" id="PR00031">
    <property type="entry name" value="HTHREPRESSR"/>
</dbReference>
<evidence type="ECO:0000256" key="8">
    <source>
        <dbReference type="RuleBase" id="RU000682"/>
    </source>
</evidence>
<dbReference type="InterPro" id="IPR000047">
    <property type="entry name" value="HTH_motif"/>
</dbReference>
<dbReference type="PRINTS" id="PR00024">
    <property type="entry name" value="HOMEOBOX"/>
</dbReference>
<accession>A0AAD8DID4</accession>
<dbReference type="PROSITE" id="PS50071">
    <property type="entry name" value="HOMEOBOX_2"/>
    <property type="match status" value="1"/>
</dbReference>
<dbReference type="FunFam" id="1.10.10.60:FF:000187">
    <property type="entry name" value="homeobox protein DBX2"/>
    <property type="match status" value="1"/>
</dbReference>
<dbReference type="Gene3D" id="1.10.10.60">
    <property type="entry name" value="Homeodomain-like"/>
    <property type="match status" value="1"/>
</dbReference>
<evidence type="ECO:0000256" key="6">
    <source>
        <dbReference type="ARBA" id="ARBA00082385"/>
    </source>
</evidence>
<dbReference type="AlphaFoldDB" id="A0AAD8DID4"/>